<keyword evidence="2" id="KW-1185">Reference proteome</keyword>
<organism evidence="1 2">
    <name type="scientific">Entomophthora muscae</name>
    <dbReference type="NCBI Taxonomy" id="34485"/>
    <lineage>
        <taxon>Eukaryota</taxon>
        <taxon>Fungi</taxon>
        <taxon>Fungi incertae sedis</taxon>
        <taxon>Zoopagomycota</taxon>
        <taxon>Entomophthoromycotina</taxon>
        <taxon>Entomophthoromycetes</taxon>
        <taxon>Entomophthorales</taxon>
        <taxon>Entomophthoraceae</taxon>
        <taxon>Entomophthora</taxon>
    </lineage>
</organism>
<evidence type="ECO:0000313" key="2">
    <source>
        <dbReference type="Proteomes" id="UP001165960"/>
    </source>
</evidence>
<sequence length="67" mass="7565">MRSVGQEAHNNWLLSIDKGEITSVDTTNDTSTIEIPDSLIEKENLITTIFGSDVERLTEEELSKRED</sequence>
<reference evidence="1" key="1">
    <citation type="submission" date="2022-04" db="EMBL/GenBank/DDBJ databases">
        <title>Genome of the entomopathogenic fungus Entomophthora muscae.</title>
        <authorList>
            <person name="Elya C."/>
            <person name="Lovett B.R."/>
            <person name="Lee E."/>
            <person name="Macias A.M."/>
            <person name="Hajek A.E."/>
            <person name="De Bivort B.L."/>
            <person name="Kasson M.T."/>
            <person name="De Fine Licht H.H."/>
            <person name="Stajich J.E."/>
        </authorList>
    </citation>
    <scope>NUCLEOTIDE SEQUENCE</scope>
    <source>
        <strain evidence="1">Berkeley</strain>
    </source>
</reference>
<dbReference type="EMBL" id="QTSX02003695">
    <property type="protein sequence ID" value="KAJ9068737.1"/>
    <property type="molecule type" value="Genomic_DNA"/>
</dbReference>
<evidence type="ECO:0000313" key="1">
    <source>
        <dbReference type="EMBL" id="KAJ9068737.1"/>
    </source>
</evidence>
<accession>A0ACC2T2D0</accession>
<proteinExistence type="predicted"/>
<dbReference type="Proteomes" id="UP001165960">
    <property type="component" value="Unassembled WGS sequence"/>
</dbReference>
<name>A0ACC2T2D0_9FUNG</name>
<comment type="caution">
    <text evidence="1">The sequence shown here is derived from an EMBL/GenBank/DDBJ whole genome shotgun (WGS) entry which is preliminary data.</text>
</comment>
<protein>
    <submittedName>
        <fullName evidence="1">Uncharacterized protein</fullName>
    </submittedName>
</protein>
<gene>
    <name evidence="1" type="ORF">DSO57_1025582</name>
</gene>